<dbReference type="AlphaFoldDB" id="A0A432WIZ8"/>
<proteinExistence type="predicted"/>
<dbReference type="EMBL" id="PIPO01000002">
    <property type="protein sequence ID" value="RUO33780.1"/>
    <property type="molecule type" value="Genomic_DNA"/>
</dbReference>
<protein>
    <submittedName>
        <fullName evidence="2">Uncharacterized protein</fullName>
    </submittedName>
</protein>
<evidence type="ECO:0000313" key="3">
    <source>
        <dbReference type="Proteomes" id="UP000287823"/>
    </source>
</evidence>
<dbReference type="Proteomes" id="UP000287823">
    <property type="component" value="Unassembled WGS sequence"/>
</dbReference>
<comment type="caution">
    <text evidence="2">The sequence shown here is derived from an EMBL/GenBank/DDBJ whole genome shotgun (WGS) entry which is preliminary data.</text>
</comment>
<gene>
    <name evidence="2" type="ORF">CWE14_04760</name>
</gene>
<sequence length="118" mass="14091">MSYIINALVLLGFVGLFNFFALWIPVLFIRNAIKKELKETDYEKYDQVFARDLLHQSISTSKREESFFKRKDWPDINSGDVKRSLRTQKRLEWIAKWSFIGFIICYVLVMILSTIFNR</sequence>
<evidence type="ECO:0000313" key="2">
    <source>
        <dbReference type="EMBL" id="RUO33780.1"/>
    </source>
</evidence>
<evidence type="ECO:0000256" key="1">
    <source>
        <dbReference type="SAM" id="Phobius"/>
    </source>
</evidence>
<feature type="transmembrane region" description="Helical" evidence="1">
    <location>
        <begin position="6"/>
        <end position="29"/>
    </location>
</feature>
<keyword evidence="1" id="KW-0812">Transmembrane</keyword>
<feature type="transmembrane region" description="Helical" evidence="1">
    <location>
        <begin position="93"/>
        <end position="116"/>
    </location>
</feature>
<organism evidence="2 3">
    <name type="scientific">Aliidiomarina soli</name>
    <dbReference type="NCBI Taxonomy" id="1928574"/>
    <lineage>
        <taxon>Bacteria</taxon>
        <taxon>Pseudomonadati</taxon>
        <taxon>Pseudomonadota</taxon>
        <taxon>Gammaproteobacteria</taxon>
        <taxon>Alteromonadales</taxon>
        <taxon>Idiomarinaceae</taxon>
        <taxon>Aliidiomarina</taxon>
    </lineage>
</organism>
<name>A0A432WIZ8_9GAMM</name>
<keyword evidence="1" id="KW-1133">Transmembrane helix</keyword>
<reference evidence="2 3" key="1">
    <citation type="journal article" date="2011" name="Front. Microbiol.">
        <title>Genomic signatures of strain selection and enhancement in Bacillus atrophaeus var. globigii, a historical biowarfare simulant.</title>
        <authorList>
            <person name="Gibbons H.S."/>
            <person name="Broomall S.M."/>
            <person name="McNew L.A."/>
            <person name="Daligault H."/>
            <person name="Chapman C."/>
            <person name="Bruce D."/>
            <person name="Karavis M."/>
            <person name="Krepps M."/>
            <person name="McGregor P.A."/>
            <person name="Hong C."/>
            <person name="Park K.H."/>
            <person name="Akmal A."/>
            <person name="Feldman A."/>
            <person name="Lin J.S."/>
            <person name="Chang W.E."/>
            <person name="Higgs B.W."/>
            <person name="Demirev P."/>
            <person name="Lindquist J."/>
            <person name="Liem A."/>
            <person name="Fochler E."/>
            <person name="Read T.D."/>
            <person name="Tapia R."/>
            <person name="Johnson S."/>
            <person name="Bishop-Lilly K.A."/>
            <person name="Detter C."/>
            <person name="Han C."/>
            <person name="Sozhamannan S."/>
            <person name="Rosenzweig C.N."/>
            <person name="Skowronski E.W."/>
        </authorList>
    </citation>
    <scope>NUCLEOTIDE SEQUENCE [LARGE SCALE GENOMIC DNA]</scope>
    <source>
        <strain evidence="2 3">Y4G10-17</strain>
    </source>
</reference>
<keyword evidence="1" id="KW-0472">Membrane</keyword>
<keyword evidence="3" id="KW-1185">Reference proteome</keyword>
<accession>A0A432WIZ8</accession>